<dbReference type="InterPro" id="IPR055438">
    <property type="entry name" value="AstE_AspA_cat"/>
</dbReference>
<dbReference type="GO" id="GO:0016788">
    <property type="term" value="F:hydrolase activity, acting on ester bonds"/>
    <property type="evidence" value="ECO:0007669"/>
    <property type="project" value="InterPro"/>
</dbReference>
<accession>A0A9D1ISU4</accession>
<dbReference type="PANTHER" id="PTHR37326:SF1">
    <property type="entry name" value="BLL3975 PROTEIN"/>
    <property type="match status" value="1"/>
</dbReference>
<evidence type="ECO:0000256" key="4">
    <source>
        <dbReference type="ARBA" id="ARBA00022833"/>
    </source>
</evidence>
<dbReference type="AlphaFoldDB" id="A0A9D1ISU4"/>
<sequence length="222" mass="24266">LDLNRTFPGKADGSYSEQLAWHIWQLTDGYDYLLDLHCCGLYGSTYGMGFYSRHPWAEELLNALMLDTVVHTKGTRGQLYIEAAERRGQKGVLIELPGGQPGGVIDLPAAEKCADGVMNYLMHIGAVEGQAQPWDKTAFCSTLIDCGAAAHDGLFRPAVPAGKEVDKGELLGWLDDEPMTAPCDAVATMISPMRYAFAGMKLFNLTERRKVQPGEIPCPEAK</sequence>
<name>A0A9D1ISU4_9CLOT</name>
<dbReference type="GO" id="GO:0046872">
    <property type="term" value="F:metal ion binding"/>
    <property type="evidence" value="ECO:0007669"/>
    <property type="project" value="UniProtKB-KW"/>
</dbReference>
<comment type="caution">
    <text evidence="6">The sequence shown here is derived from an EMBL/GenBank/DDBJ whole genome shotgun (WGS) entry which is preliminary data.</text>
</comment>
<keyword evidence="3" id="KW-0378">Hydrolase</keyword>
<feature type="non-terminal residue" evidence="6">
    <location>
        <position position="1"/>
    </location>
</feature>
<organism evidence="6 7">
    <name type="scientific">Candidatus Ventrousia excrementavium</name>
    <dbReference type="NCBI Taxonomy" id="2840961"/>
    <lineage>
        <taxon>Bacteria</taxon>
        <taxon>Bacillati</taxon>
        <taxon>Bacillota</taxon>
        <taxon>Clostridia</taxon>
        <taxon>Eubacteriales</taxon>
        <taxon>Clostridiaceae</taxon>
        <taxon>Clostridiaceae incertae sedis</taxon>
        <taxon>Candidatus Ventrousia</taxon>
    </lineage>
</organism>
<evidence type="ECO:0000256" key="2">
    <source>
        <dbReference type="ARBA" id="ARBA00022723"/>
    </source>
</evidence>
<dbReference type="PANTHER" id="PTHR37326">
    <property type="entry name" value="BLL3975 PROTEIN"/>
    <property type="match status" value="1"/>
</dbReference>
<protein>
    <submittedName>
        <fullName evidence="6">Succinylglutamate desuccinylase/aspartoacylase family protein</fullName>
    </submittedName>
</protein>
<reference evidence="6" key="2">
    <citation type="journal article" date="2021" name="PeerJ">
        <title>Extensive microbial diversity within the chicken gut microbiome revealed by metagenomics and culture.</title>
        <authorList>
            <person name="Gilroy R."/>
            <person name="Ravi A."/>
            <person name="Getino M."/>
            <person name="Pursley I."/>
            <person name="Horton D.L."/>
            <person name="Alikhan N.F."/>
            <person name="Baker D."/>
            <person name="Gharbi K."/>
            <person name="Hall N."/>
            <person name="Watson M."/>
            <person name="Adriaenssens E.M."/>
            <person name="Foster-Nyarko E."/>
            <person name="Jarju S."/>
            <person name="Secka A."/>
            <person name="Antonio M."/>
            <person name="Oren A."/>
            <person name="Chaudhuri R.R."/>
            <person name="La Ragione R."/>
            <person name="Hildebrand F."/>
            <person name="Pallen M.J."/>
        </authorList>
    </citation>
    <scope>NUCLEOTIDE SEQUENCE</scope>
    <source>
        <strain evidence="6">CHK191-8634</strain>
    </source>
</reference>
<comment type="cofactor">
    <cofactor evidence="1">
        <name>Zn(2+)</name>
        <dbReference type="ChEBI" id="CHEBI:29105"/>
    </cofactor>
</comment>
<gene>
    <name evidence="6" type="ORF">IAB67_00380</name>
</gene>
<dbReference type="Pfam" id="PF24827">
    <property type="entry name" value="AstE_AspA_cat"/>
    <property type="match status" value="1"/>
</dbReference>
<reference evidence="6" key="1">
    <citation type="submission" date="2020-10" db="EMBL/GenBank/DDBJ databases">
        <authorList>
            <person name="Gilroy R."/>
        </authorList>
    </citation>
    <scope>NUCLEOTIDE SEQUENCE</scope>
    <source>
        <strain evidence="6">CHK191-8634</strain>
    </source>
</reference>
<dbReference type="Gene3D" id="3.40.630.10">
    <property type="entry name" value="Zn peptidases"/>
    <property type="match status" value="1"/>
</dbReference>
<proteinExistence type="predicted"/>
<dbReference type="SUPFAM" id="SSF53187">
    <property type="entry name" value="Zn-dependent exopeptidases"/>
    <property type="match status" value="1"/>
</dbReference>
<keyword evidence="4" id="KW-0862">Zinc</keyword>
<evidence type="ECO:0000259" key="5">
    <source>
        <dbReference type="Pfam" id="PF24827"/>
    </source>
</evidence>
<dbReference type="EMBL" id="DVMR01000007">
    <property type="protein sequence ID" value="HIU42737.1"/>
    <property type="molecule type" value="Genomic_DNA"/>
</dbReference>
<feature type="domain" description="Succinylglutamate desuccinylase/Aspartoacylase catalytic" evidence="5">
    <location>
        <begin position="2"/>
        <end position="124"/>
    </location>
</feature>
<evidence type="ECO:0000256" key="3">
    <source>
        <dbReference type="ARBA" id="ARBA00022801"/>
    </source>
</evidence>
<keyword evidence="2" id="KW-0479">Metal-binding</keyword>
<evidence type="ECO:0000313" key="6">
    <source>
        <dbReference type="EMBL" id="HIU42737.1"/>
    </source>
</evidence>
<evidence type="ECO:0000256" key="1">
    <source>
        <dbReference type="ARBA" id="ARBA00001947"/>
    </source>
</evidence>
<evidence type="ECO:0000313" key="7">
    <source>
        <dbReference type="Proteomes" id="UP000824073"/>
    </source>
</evidence>
<dbReference type="Proteomes" id="UP000824073">
    <property type="component" value="Unassembled WGS sequence"/>
</dbReference>
<dbReference type="InterPro" id="IPR053138">
    <property type="entry name" value="N-alpha-Ac-DABA_deacetylase"/>
</dbReference>